<proteinExistence type="predicted"/>
<reference evidence="1" key="1">
    <citation type="submission" date="2020-05" db="EMBL/GenBank/DDBJ databases">
        <title>Mycena genomes resolve the evolution of fungal bioluminescence.</title>
        <authorList>
            <person name="Tsai I.J."/>
        </authorList>
    </citation>
    <scope>NUCLEOTIDE SEQUENCE</scope>
    <source>
        <strain evidence="1">CCC161011</strain>
    </source>
</reference>
<accession>A0A8H6XRA2</accession>
<comment type="caution">
    <text evidence="1">The sequence shown here is derived from an EMBL/GenBank/DDBJ whole genome shotgun (WGS) entry which is preliminary data.</text>
</comment>
<dbReference type="AlphaFoldDB" id="A0A8H6XRA2"/>
<name>A0A8H6XRA2_9AGAR</name>
<dbReference type="Proteomes" id="UP000620124">
    <property type="component" value="Unassembled WGS sequence"/>
</dbReference>
<organism evidence="1 2">
    <name type="scientific">Mycena venus</name>
    <dbReference type="NCBI Taxonomy" id="2733690"/>
    <lineage>
        <taxon>Eukaryota</taxon>
        <taxon>Fungi</taxon>
        <taxon>Dikarya</taxon>
        <taxon>Basidiomycota</taxon>
        <taxon>Agaricomycotina</taxon>
        <taxon>Agaricomycetes</taxon>
        <taxon>Agaricomycetidae</taxon>
        <taxon>Agaricales</taxon>
        <taxon>Marasmiineae</taxon>
        <taxon>Mycenaceae</taxon>
        <taxon>Mycena</taxon>
    </lineage>
</organism>
<evidence type="ECO:0008006" key="3">
    <source>
        <dbReference type="Google" id="ProtNLM"/>
    </source>
</evidence>
<gene>
    <name evidence="1" type="ORF">MVEN_01652400</name>
</gene>
<dbReference type="EMBL" id="JACAZI010000014">
    <property type="protein sequence ID" value="KAF7344900.1"/>
    <property type="molecule type" value="Genomic_DNA"/>
</dbReference>
<evidence type="ECO:0000313" key="1">
    <source>
        <dbReference type="EMBL" id="KAF7344900.1"/>
    </source>
</evidence>
<dbReference type="Gene3D" id="3.80.10.10">
    <property type="entry name" value="Ribonuclease Inhibitor"/>
    <property type="match status" value="1"/>
</dbReference>
<evidence type="ECO:0000313" key="2">
    <source>
        <dbReference type="Proteomes" id="UP000620124"/>
    </source>
</evidence>
<protein>
    <recommendedName>
        <fullName evidence="3">F-box domain-containing protein</fullName>
    </recommendedName>
</protein>
<dbReference type="OrthoDB" id="3543113at2759"/>
<keyword evidence="2" id="KW-1185">Reference proteome</keyword>
<dbReference type="InterPro" id="IPR032675">
    <property type="entry name" value="LRR_dom_sf"/>
</dbReference>
<sequence length="442" mass="50167">MNPLCLQRLFAPEDWHRSNSNAARVEKLSFEFETRFARVFPALNISFPFGSIFPRLRSLSWSSISEKDFQYIRIFLTPGLSSISITYERSIVNCSLLSTLACTCPQLAHVEICFLDHVYFLDLLAVISTSQFLRSLHRVESLALPSLDLTALKHIGQLHGLTDLCLDILPDGSYARDHGHRPWFRSLHNLRLQIAELTTAIQLFRMGTQIPLESLYLEWDDFYAADETEELYNALAESCSHASLIKLTFDCGGGHHDRISGPNASRYAINSRLLQMLFCFANMETLSITSPVEFDFNDSTLTDAARAWPRLQRIELNVYCHPPTSRLTIQSLYSFAEYCPRLCSIQIALDAVTVTTITSHPLPASPHRLTDLCVAHSAISQPGAVARILSRIFPNLRTITLPRFYGTIPAEIQRREKLWKEVEVLLPEFATAREEERVRMSG</sequence>